<reference evidence="1 2" key="1">
    <citation type="submission" date="2016-12" db="EMBL/GenBank/DDBJ databases">
        <title>The genomes of Aspergillus section Nigri reveals drivers in fungal speciation.</title>
        <authorList>
            <consortium name="DOE Joint Genome Institute"/>
            <person name="Vesth T.C."/>
            <person name="Nybo J."/>
            <person name="Theobald S."/>
            <person name="Brandl J."/>
            <person name="Frisvad J.C."/>
            <person name="Nielsen K.F."/>
            <person name="Lyhne E.K."/>
            <person name="Kogle M.E."/>
            <person name="Kuo A."/>
            <person name="Riley R."/>
            <person name="Clum A."/>
            <person name="Nolan M."/>
            <person name="Lipzen A."/>
            <person name="Salamov A."/>
            <person name="Henrissat B."/>
            <person name="Wiebenga A."/>
            <person name="De Vries R.P."/>
            <person name="Grigoriev I.V."/>
            <person name="Mortensen U.H."/>
            <person name="Andersen M.R."/>
            <person name="Baker S.E."/>
        </authorList>
    </citation>
    <scope>NUCLEOTIDE SEQUENCE [LARGE SCALE GENOMIC DNA]</scope>
    <source>
        <strain evidence="1 2">CBS 121591</strain>
    </source>
</reference>
<name>A0A319BSJ7_9EURO</name>
<evidence type="ECO:0000313" key="2">
    <source>
        <dbReference type="Proteomes" id="UP000248340"/>
    </source>
</evidence>
<dbReference type="AlphaFoldDB" id="A0A319BSJ7"/>
<dbReference type="EMBL" id="KZ821790">
    <property type="protein sequence ID" value="PYH75504.1"/>
    <property type="molecule type" value="Genomic_DNA"/>
</dbReference>
<protein>
    <submittedName>
        <fullName evidence="1">Uncharacterized protein</fullName>
    </submittedName>
</protein>
<sequence length="68" mass="7217">MLLIVFLAGDISSYWDTLLELRDLSFTSGALRTHGSAITGTPDAIKADYSITGRNSVAECLIVSNPSA</sequence>
<gene>
    <name evidence="1" type="ORF">BO82DRAFT_359987</name>
</gene>
<dbReference type="VEuPathDB" id="FungiDB:BO82DRAFT_359987"/>
<dbReference type="Proteomes" id="UP000248340">
    <property type="component" value="Unassembled WGS sequence"/>
</dbReference>
<evidence type="ECO:0000313" key="1">
    <source>
        <dbReference type="EMBL" id="PYH75504.1"/>
    </source>
</evidence>
<dbReference type="GeneID" id="37139466"/>
<proteinExistence type="predicted"/>
<keyword evidence="2" id="KW-1185">Reference proteome</keyword>
<dbReference type="RefSeq" id="XP_025485704.1">
    <property type="nucleotide sequence ID" value="XM_025636725.1"/>
</dbReference>
<organism evidence="1 2">
    <name type="scientific">Aspergillus uvarum CBS 121591</name>
    <dbReference type="NCBI Taxonomy" id="1448315"/>
    <lineage>
        <taxon>Eukaryota</taxon>
        <taxon>Fungi</taxon>
        <taxon>Dikarya</taxon>
        <taxon>Ascomycota</taxon>
        <taxon>Pezizomycotina</taxon>
        <taxon>Eurotiomycetes</taxon>
        <taxon>Eurotiomycetidae</taxon>
        <taxon>Eurotiales</taxon>
        <taxon>Aspergillaceae</taxon>
        <taxon>Aspergillus</taxon>
        <taxon>Aspergillus subgen. Circumdati</taxon>
    </lineage>
</organism>
<accession>A0A319BSJ7</accession>